<evidence type="ECO:0000313" key="12">
    <source>
        <dbReference type="Proteomes" id="UP001596506"/>
    </source>
</evidence>
<name>A0ABW2IZR2_9GAMM</name>
<feature type="transmembrane region" description="Helical" evidence="9">
    <location>
        <begin position="145"/>
        <end position="166"/>
    </location>
</feature>
<evidence type="ECO:0000256" key="1">
    <source>
        <dbReference type="ARBA" id="ARBA00004429"/>
    </source>
</evidence>
<feature type="domain" description="Tripartite ATP-independent periplasmic transporters DctQ component" evidence="10">
    <location>
        <begin position="40"/>
        <end position="173"/>
    </location>
</feature>
<sequence>MRNNDKSANQMEGTVRSRSVLQWAEAACTVGAGVIVVVTMTLVAADAIGRYFFSSPIGFQYNLTTEYLMPVILLLPLSWAFQEGAFIKLDVLESVMPERLTAAVNAIALALTALVFALITVYSAIHTYEAWVEGDIVMGAEVDWPVYLALIWIPIACSVLTLRLVANAFRSVRQPFNGEDE</sequence>
<accession>A0ABW2IZR2</accession>
<keyword evidence="7 9" id="KW-0472">Membrane</keyword>
<feature type="transmembrane region" description="Helical" evidence="9">
    <location>
        <begin position="20"/>
        <end position="44"/>
    </location>
</feature>
<evidence type="ECO:0000256" key="3">
    <source>
        <dbReference type="ARBA" id="ARBA00022475"/>
    </source>
</evidence>
<gene>
    <name evidence="11" type="ORF">ACFQQA_17550</name>
</gene>
<comment type="subunit">
    <text evidence="9">The complex comprises the extracytoplasmic solute receptor protein and the two transmembrane proteins.</text>
</comment>
<evidence type="ECO:0000256" key="9">
    <source>
        <dbReference type="RuleBase" id="RU369079"/>
    </source>
</evidence>
<dbReference type="Proteomes" id="UP001596506">
    <property type="component" value="Unassembled WGS sequence"/>
</dbReference>
<keyword evidence="4 9" id="KW-0997">Cell inner membrane</keyword>
<keyword evidence="6 9" id="KW-1133">Transmembrane helix</keyword>
<evidence type="ECO:0000259" key="10">
    <source>
        <dbReference type="Pfam" id="PF04290"/>
    </source>
</evidence>
<keyword evidence="2 9" id="KW-0813">Transport</keyword>
<dbReference type="PANTHER" id="PTHR35011">
    <property type="entry name" value="2,3-DIKETO-L-GULONATE TRAP TRANSPORTER SMALL PERMEASE PROTEIN YIAM"/>
    <property type="match status" value="1"/>
</dbReference>
<comment type="similarity">
    <text evidence="8 9">Belongs to the TRAP transporter small permease family.</text>
</comment>
<dbReference type="EMBL" id="JBHTBD010000013">
    <property type="protein sequence ID" value="MFC7296528.1"/>
    <property type="molecule type" value="Genomic_DNA"/>
</dbReference>
<keyword evidence="3" id="KW-1003">Cell membrane</keyword>
<evidence type="ECO:0000256" key="2">
    <source>
        <dbReference type="ARBA" id="ARBA00022448"/>
    </source>
</evidence>
<feature type="transmembrane region" description="Helical" evidence="9">
    <location>
        <begin position="102"/>
        <end position="125"/>
    </location>
</feature>
<dbReference type="Pfam" id="PF04290">
    <property type="entry name" value="DctQ"/>
    <property type="match status" value="1"/>
</dbReference>
<dbReference type="InterPro" id="IPR055348">
    <property type="entry name" value="DctQ"/>
</dbReference>
<proteinExistence type="inferred from homology"/>
<keyword evidence="5 9" id="KW-0812">Transmembrane</keyword>
<comment type="subcellular location">
    <subcellularLocation>
        <location evidence="1 9">Cell inner membrane</location>
        <topology evidence="1 9">Multi-pass membrane protein</topology>
    </subcellularLocation>
</comment>
<organism evidence="11 12">
    <name type="scientific">Marinobacter aromaticivorans</name>
    <dbReference type="NCBI Taxonomy" id="1494078"/>
    <lineage>
        <taxon>Bacteria</taxon>
        <taxon>Pseudomonadati</taxon>
        <taxon>Pseudomonadota</taxon>
        <taxon>Gammaproteobacteria</taxon>
        <taxon>Pseudomonadales</taxon>
        <taxon>Marinobacteraceae</taxon>
        <taxon>Marinobacter</taxon>
    </lineage>
</organism>
<comment type="function">
    <text evidence="9">Part of the tripartite ATP-independent periplasmic (TRAP) transport system.</text>
</comment>
<dbReference type="PANTHER" id="PTHR35011:SF10">
    <property type="entry name" value="TRAP TRANSPORTER SMALL PERMEASE PROTEIN"/>
    <property type="match status" value="1"/>
</dbReference>
<protein>
    <recommendedName>
        <fullName evidence="9">TRAP transporter small permease protein</fullName>
    </recommendedName>
</protein>
<evidence type="ECO:0000256" key="5">
    <source>
        <dbReference type="ARBA" id="ARBA00022692"/>
    </source>
</evidence>
<evidence type="ECO:0000256" key="8">
    <source>
        <dbReference type="ARBA" id="ARBA00038436"/>
    </source>
</evidence>
<dbReference type="RefSeq" id="WP_100690126.1">
    <property type="nucleotide sequence ID" value="NZ_JBHTBD010000013.1"/>
</dbReference>
<evidence type="ECO:0000256" key="7">
    <source>
        <dbReference type="ARBA" id="ARBA00023136"/>
    </source>
</evidence>
<feature type="transmembrane region" description="Helical" evidence="9">
    <location>
        <begin position="64"/>
        <end position="81"/>
    </location>
</feature>
<evidence type="ECO:0000256" key="4">
    <source>
        <dbReference type="ARBA" id="ARBA00022519"/>
    </source>
</evidence>
<reference evidence="12" key="1">
    <citation type="journal article" date="2019" name="Int. J. Syst. Evol. Microbiol.">
        <title>The Global Catalogue of Microorganisms (GCM) 10K type strain sequencing project: providing services to taxonomists for standard genome sequencing and annotation.</title>
        <authorList>
            <consortium name="The Broad Institute Genomics Platform"/>
            <consortium name="The Broad Institute Genome Sequencing Center for Infectious Disease"/>
            <person name="Wu L."/>
            <person name="Ma J."/>
        </authorList>
    </citation>
    <scope>NUCLEOTIDE SEQUENCE [LARGE SCALE GENOMIC DNA]</scope>
    <source>
        <strain evidence="12">CCUG 60559</strain>
    </source>
</reference>
<dbReference type="InterPro" id="IPR007387">
    <property type="entry name" value="TRAP_DctQ"/>
</dbReference>
<evidence type="ECO:0000256" key="6">
    <source>
        <dbReference type="ARBA" id="ARBA00022989"/>
    </source>
</evidence>
<keyword evidence="12" id="KW-1185">Reference proteome</keyword>
<evidence type="ECO:0000313" key="11">
    <source>
        <dbReference type="EMBL" id="MFC7296528.1"/>
    </source>
</evidence>
<comment type="caution">
    <text evidence="11">The sequence shown here is derived from an EMBL/GenBank/DDBJ whole genome shotgun (WGS) entry which is preliminary data.</text>
</comment>